<proteinExistence type="predicted"/>
<comment type="caution">
    <text evidence="2">The sequence shown here is derived from an EMBL/GenBank/DDBJ whole genome shotgun (WGS) entry which is preliminary data.</text>
</comment>
<evidence type="ECO:0000313" key="3">
    <source>
        <dbReference type="Proteomes" id="UP000315677"/>
    </source>
</evidence>
<organism evidence="2 3">
    <name type="scientific">Pseudonocardia kunmingensis</name>
    <dbReference type="NCBI Taxonomy" id="630975"/>
    <lineage>
        <taxon>Bacteria</taxon>
        <taxon>Bacillati</taxon>
        <taxon>Actinomycetota</taxon>
        <taxon>Actinomycetes</taxon>
        <taxon>Pseudonocardiales</taxon>
        <taxon>Pseudonocardiaceae</taxon>
        <taxon>Pseudonocardia</taxon>
    </lineage>
</organism>
<keyword evidence="3" id="KW-1185">Reference proteome</keyword>
<reference evidence="2 3" key="1">
    <citation type="submission" date="2019-06" db="EMBL/GenBank/DDBJ databases">
        <title>Sequencing the genomes of 1000 actinobacteria strains.</title>
        <authorList>
            <person name="Klenk H.-P."/>
        </authorList>
    </citation>
    <scope>NUCLEOTIDE SEQUENCE [LARGE SCALE GENOMIC DNA]</scope>
    <source>
        <strain evidence="2 3">DSM 45301</strain>
    </source>
</reference>
<dbReference type="PROSITE" id="PS51257">
    <property type="entry name" value="PROKAR_LIPOPROTEIN"/>
    <property type="match status" value="1"/>
</dbReference>
<dbReference type="AlphaFoldDB" id="A0A543DAS2"/>
<dbReference type="OrthoDB" id="3575791at2"/>
<evidence type="ECO:0000313" key="2">
    <source>
        <dbReference type="EMBL" id="TQM06431.1"/>
    </source>
</evidence>
<protein>
    <recommendedName>
        <fullName evidence="4">Secreted protein</fullName>
    </recommendedName>
</protein>
<name>A0A543DAS2_9PSEU</name>
<keyword evidence="1" id="KW-0732">Signal</keyword>
<feature type="chain" id="PRO_5038392427" description="Secreted protein" evidence="1">
    <location>
        <begin position="19"/>
        <end position="197"/>
    </location>
</feature>
<dbReference type="EMBL" id="VFPA01000004">
    <property type="protein sequence ID" value="TQM06431.1"/>
    <property type="molecule type" value="Genomic_DNA"/>
</dbReference>
<dbReference type="Proteomes" id="UP000315677">
    <property type="component" value="Unassembled WGS sequence"/>
</dbReference>
<sequence length="197" mass="20035">MPRSTPSALLLSAVAAMAFGTGCTTTVSGAPSADGVAPAAQGSGDAVAWVDQVCGSLLPFVRTAATPPEPSAAPDPASLVEDITGYLGDAEDAAGSAVQGMDAAGPSPVAGGDDVVERLDETLTRLQETFRDARTRIEGVDVNDRQALLSEVPAAVASLEELANMPNPMADLQASPELDRAGREAANCRQIEREFGG</sequence>
<accession>A0A543DAS2</accession>
<evidence type="ECO:0008006" key="4">
    <source>
        <dbReference type="Google" id="ProtNLM"/>
    </source>
</evidence>
<gene>
    <name evidence="2" type="ORF">FB558_6685</name>
</gene>
<evidence type="ECO:0000256" key="1">
    <source>
        <dbReference type="SAM" id="SignalP"/>
    </source>
</evidence>
<feature type="signal peptide" evidence="1">
    <location>
        <begin position="1"/>
        <end position="18"/>
    </location>
</feature>
<dbReference type="RefSeq" id="WP_142060286.1">
    <property type="nucleotide sequence ID" value="NZ_VFPA01000004.1"/>
</dbReference>